<dbReference type="PROSITE" id="PS50109">
    <property type="entry name" value="HIS_KIN"/>
    <property type="match status" value="1"/>
</dbReference>
<dbReference type="SMART" id="SM00388">
    <property type="entry name" value="HisKA"/>
    <property type="match status" value="1"/>
</dbReference>
<dbReference type="PROSITE" id="PS50112">
    <property type="entry name" value="PAS"/>
    <property type="match status" value="1"/>
</dbReference>
<dbReference type="Pfam" id="PF00989">
    <property type="entry name" value="PAS"/>
    <property type="match status" value="1"/>
</dbReference>
<reference evidence="11 12" key="1">
    <citation type="submission" date="2019-10" db="EMBL/GenBank/DDBJ databases">
        <title>A soil myxobacterium in the family Polyangiaceae.</title>
        <authorList>
            <person name="Li Y."/>
            <person name="Wang J."/>
        </authorList>
    </citation>
    <scope>NUCLEOTIDE SEQUENCE [LARGE SCALE GENOMIC DNA]</scope>
    <source>
        <strain evidence="11 12">DSM 14734</strain>
    </source>
</reference>
<dbReference type="Pfam" id="PF02518">
    <property type="entry name" value="HATPase_c"/>
    <property type="match status" value="1"/>
</dbReference>
<dbReference type="InterPro" id="IPR050351">
    <property type="entry name" value="BphY/WalK/GraS-like"/>
</dbReference>
<dbReference type="InterPro" id="IPR005467">
    <property type="entry name" value="His_kinase_dom"/>
</dbReference>
<dbReference type="PROSITE" id="PS50113">
    <property type="entry name" value="PAC"/>
    <property type="match status" value="1"/>
</dbReference>
<dbReference type="InterPro" id="IPR036097">
    <property type="entry name" value="HisK_dim/P_sf"/>
</dbReference>
<evidence type="ECO:0000256" key="1">
    <source>
        <dbReference type="ARBA" id="ARBA00000085"/>
    </source>
</evidence>
<dbReference type="SMART" id="SM00091">
    <property type="entry name" value="PAS"/>
    <property type="match status" value="1"/>
</dbReference>
<evidence type="ECO:0000313" key="12">
    <source>
        <dbReference type="Proteomes" id="UP000440224"/>
    </source>
</evidence>
<dbReference type="CDD" id="cd00082">
    <property type="entry name" value="HisKA"/>
    <property type="match status" value="1"/>
</dbReference>
<feature type="domain" description="PAS" evidence="9">
    <location>
        <begin position="86"/>
        <end position="159"/>
    </location>
</feature>
<dbReference type="InterPro" id="IPR013767">
    <property type="entry name" value="PAS_fold"/>
</dbReference>
<sequence length="461" mass="50493">MSYSSRPGSTAWSAAQASARLAPPRAATRKGLFARYGVPVAAVAATTAVRLARMSVTLSSGLGHLMNSLHRARSRAEVAERNLRASEAWLRVTLRSIGDGVIATDEAGRVAFMNLSAEKLTGWTSAEAIGRPLGEVFHLVRRDDHARIEDPVALVLQKGREGLASHTLLVARDGANYCVVNSGAPIRDDAGQIRGVVLVFQDETEQAKAEEALRRLNAELERRVAERTRALEEANAELEAFAYTIAHDLRAPVRNMHSLADALVEDYTDELPAEAREYTQRIVSAAVRMDDLIQDLLAYARLSREAIRLEPLDLDAVLTDVLGQMRPELDERRADVSVAWPLGRVIAHRTTLGQVVTNLLGNAIKFVRAGEPPVVHISAEDRGDHVRLRVDDHGIGVEPEHKERIFRVFERLHGQEVYPGTGIGLAIVRKGLERMGGSCGVEPNPGGGSRFWIELLKREGV</sequence>
<dbReference type="InterPro" id="IPR003594">
    <property type="entry name" value="HATPase_dom"/>
</dbReference>
<keyword evidence="6" id="KW-0472">Membrane</keyword>
<feature type="domain" description="PAC" evidence="10">
    <location>
        <begin position="163"/>
        <end position="215"/>
    </location>
</feature>
<dbReference type="Gene3D" id="1.10.287.130">
    <property type="match status" value="1"/>
</dbReference>
<evidence type="ECO:0000259" key="10">
    <source>
        <dbReference type="PROSITE" id="PS50113"/>
    </source>
</evidence>
<dbReference type="InterPro" id="IPR004358">
    <property type="entry name" value="Sig_transdc_His_kin-like_C"/>
</dbReference>
<evidence type="ECO:0000259" key="9">
    <source>
        <dbReference type="PROSITE" id="PS50112"/>
    </source>
</evidence>
<dbReference type="GO" id="GO:0016020">
    <property type="term" value="C:membrane"/>
    <property type="evidence" value="ECO:0007669"/>
    <property type="project" value="UniProtKB-SubCell"/>
</dbReference>
<comment type="catalytic activity">
    <reaction evidence="1">
        <text>ATP + protein L-histidine = ADP + protein N-phospho-L-histidine.</text>
        <dbReference type="EC" id="2.7.13.3"/>
    </reaction>
</comment>
<dbReference type="EMBL" id="WJIE01000036">
    <property type="protein sequence ID" value="MRG98522.1"/>
    <property type="molecule type" value="Genomic_DNA"/>
</dbReference>
<proteinExistence type="predicted"/>
<name>A0A6N7Q235_9BACT</name>
<dbReference type="InterPro" id="IPR003661">
    <property type="entry name" value="HisK_dim/P_dom"/>
</dbReference>
<dbReference type="GO" id="GO:0007234">
    <property type="term" value="P:osmosensory signaling via phosphorelay pathway"/>
    <property type="evidence" value="ECO:0007669"/>
    <property type="project" value="TreeGrafter"/>
</dbReference>
<dbReference type="Proteomes" id="UP000440224">
    <property type="component" value="Unassembled WGS sequence"/>
</dbReference>
<dbReference type="Pfam" id="PF00512">
    <property type="entry name" value="HisKA"/>
    <property type="match status" value="1"/>
</dbReference>
<dbReference type="Gene3D" id="3.30.565.10">
    <property type="entry name" value="Histidine kinase-like ATPase, C-terminal domain"/>
    <property type="match status" value="1"/>
</dbReference>
<dbReference type="NCBIfam" id="TIGR00229">
    <property type="entry name" value="sensory_box"/>
    <property type="match status" value="1"/>
</dbReference>
<dbReference type="GO" id="GO:0006355">
    <property type="term" value="P:regulation of DNA-templated transcription"/>
    <property type="evidence" value="ECO:0007669"/>
    <property type="project" value="InterPro"/>
</dbReference>
<dbReference type="EC" id="2.7.13.3" evidence="2"/>
<keyword evidence="5" id="KW-0418">Kinase</keyword>
<protein>
    <recommendedName>
        <fullName evidence="2">histidine kinase</fullName>
        <ecNumber evidence="2">2.7.13.3</ecNumber>
    </recommendedName>
</protein>
<dbReference type="PANTHER" id="PTHR42878:SF15">
    <property type="entry name" value="BACTERIOPHYTOCHROME"/>
    <property type="match status" value="1"/>
</dbReference>
<gene>
    <name evidence="11" type="ORF">GF068_42405</name>
</gene>
<evidence type="ECO:0000256" key="4">
    <source>
        <dbReference type="ARBA" id="ARBA00022679"/>
    </source>
</evidence>
<evidence type="ECO:0000259" key="8">
    <source>
        <dbReference type="PROSITE" id="PS50109"/>
    </source>
</evidence>
<keyword evidence="12" id="KW-1185">Reference proteome</keyword>
<keyword evidence="7" id="KW-0175">Coiled coil</keyword>
<evidence type="ECO:0000256" key="3">
    <source>
        <dbReference type="ARBA" id="ARBA00022553"/>
    </source>
</evidence>
<comment type="caution">
    <text evidence="11">The sequence shown here is derived from an EMBL/GenBank/DDBJ whole genome shotgun (WGS) entry which is preliminary data.</text>
</comment>
<feature type="domain" description="Histidine kinase" evidence="8">
    <location>
        <begin position="244"/>
        <end position="459"/>
    </location>
</feature>
<keyword evidence="3" id="KW-0597">Phosphoprotein</keyword>
<dbReference type="SMART" id="SM00387">
    <property type="entry name" value="HATPase_c"/>
    <property type="match status" value="1"/>
</dbReference>
<evidence type="ECO:0000313" key="11">
    <source>
        <dbReference type="EMBL" id="MRG98522.1"/>
    </source>
</evidence>
<dbReference type="InterPro" id="IPR000700">
    <property type="entry name" value="PAS-assoc_C"/>
</dbReference>
<dbReference type="InterPro" id="IPR000014">
    <property type="entry name" value="PAS"/>
</dbReference>
<evidence type="ECO:0000256" key="2">
    <source>
        <dbReference type="ARBA" id="ARBA00012438"/>
    </source>
</evidence>
<evidence type="ECO:0000256" key="7">
    <source>
        <dbReference type="SAM" id="Coils"/>
    </source>
</evidence>
<evidence type="ECO:0000256" key="5">
    <source>
        <dbReference type="ARBA" id="ARBA00022777"/>
    </source>
</evidence>
<dbReference type="Gene3D" id="3.30.450.20">
    <property type="entry name" value="PAS domain"/>
    <property type="match status" value="1"/>
</dbReference>
<dbReference type="SUPFAM" id="SSF55785">
    <property type="entry name" value="PYP-like sensor domain (PAS domain)"/>
    <property type="match status" value="1"/>
</dbReference>
<dbReference type="PANTHER" id="PTHR42878">
    <property type="entry name" value="TWO-COMPONENT HISTIDINE KINASE"/>
    <property type="match status" value="1"/>
</dbReference>
<dbReference type="GO" id="GO:0000156">
    <property type="term" value="F:phosphorelay response regulator activity"/>
    <property type="evidence" value="ECO:0007669"/>
    <property type="project" value="TreeGrafter"/>
</dbReference>
<dbReference type="GO" id="GO:0030295">
    <property type="term" value="F:protein kinase activator activity"/>
    <property type="evidence" value="ECO:0007669"/>
    <property type="project" value="TreeGrafter"/>
</dbReference>
<dbReference type="SUPFAM" id="SSF47384">
    <property type="entry name" value="Homodimeric domain of signal transducing histidine kinase"/>
    <property type="match status" value="1"/>
</dbReference>
<dbReference type="GO" id="GO:0000155">
    <property type="term" value="F:phosphorelay sensor kinase activity"/>
    <property type="evidence" value="ECO:0007669"/>
    <property type="project" value="InterPro"/>
</dbReference>
<dbReference type="OrthoDB" id="5524356at2"/>
<dbReference type="InterPro" id="IPR035965">
    <property type="entry name" value="PAS-like_dom_sf"/>
</dbReference>
<dbReference type="SUPFAM" id="SSF55874">
    <property type="entry name" value="ATPase domain of HSP90 chaperone/DNA topoisomerase II/histidine kinase"/>
    <property type="match status" value="1"/>
</dbReference>
<dbReference type="InterPro" id="IPR036890">
    <property type="entry name" value="HATPase_C_sf"/>
</dbReference>
<dbReference type="AlphaFoldDB" id="A0A6N7Q235"/>
<evidence type="ECO:0000256" key="6">
    <source>
        <dbReference type="ARBA" id="ARBA00023136"/>
    </source>
</evidence>
<keyword evidence="4" id="KW-0808">Transferase</keyword>
<feature type="coiled-coil region" evidence="7">
    <location>
        <begin position="199"/>
        <end position="237"/>
    </location>
</feature>
<organism evidence="11 12">
    <name type="scientific">Polyangium spumosum</name>
    <dbReference type="NCBI Taxonomy" id="889282"/>
    <lineage>
        <taxon>Bacteria</taxon>
        <taxon>Pseudomonadati</taxon>
        <taxon>Myxococcota</taxon>
        <taxon>Polyangia</taxon>
        <taxon>Polyangiales</taxon>
        <taxon>Polyangiaceae</taxon>
        <taxon>Polyangium</taxon>
    </lineage>
</organism>
<accession>A0A6N7Q235</accession>
<dbReference type="CDD" id="cd00130">
    <property type="entry name" value="PAS"/>
    <property type="match status" value="1"/>
</dbReference>
<dbReference type="PRINTS" id="PR00344">
    <property type="entry name" value="BCTRLSENSOR"/>
</dbReference>